<evidence type="ECO:0000259" key="3">
    <source>
        <dbReference type="Pfam" id="PF00501"/>
    </source>
</evidence>
<dbReference type="InterPro" id="IPR051414">
    <property type="entry name" value="Adenylate-forming_Reductase"/>
</dbReference>
<sequence length="589" mass="66753">MAAMTVRRDVLLTPEKYETQEAISSILQPMTKFSDQSQSSYLSITEQLKDTKHGRRLLNALMDERTKEDPKQRFILVPKTDNVDDGFRDLTYGELSNAISTLAWWLDEQLGTLPQDPAARETIAYIGPNDLRYIFLLMAADRTNRQLLIPLMYNSPEAQVRLIDQTKTKTIMSTESHKHYWAKVLEDRPRLKSIVIPDLDALYHQQTKLYPYSKKFEDVKNQPLYIIQTSGTTGFPKPLLQTHAVTGIFDEEAWKAANLPLGQQPYTLSGWTGGTTVNCMPYSWIAGVFPTLVYPLFARTLTVTLPASVPFPVPVETLERVFELVPAINAMVYIPDTIRRLMQTEAGQKHLKGLKKLNFTGAALDEHIGDELAKYTHLTAIIGSTDVGGSYPGFIQPDPADWSWVRLNTGDNGWSLRPFAGELHELVVKKDPNRPLPVFFLHPELEVFSTNDLFREHPDPAKKGYWKPTGRADDFVKLRSMTKFNAITIEMILNQDPQIANSVVGGDDRDRPFVILQPASEHTSTEQALDAMWPGVEKANGTIFHEAQLKRELAIVTSMDRPIGLTMKGTTERFKTLERYAEDIERLYN</sequence>
<name>A0A4U7ASZ0_9PEZI</name>
<dbReference type="Pfam" id="PF23562">
    <property type="entry name" value="AMP-binding_C_3"/>
    <property type="match status" value="1"/>
</dbReference>
<protein>
    <submittedName>
        <fullName evidence="4">AMP-binding enzyme-3</fullName>
    </submittedName>
</protein>
<reference evidence="4 5" key="1">
    <citation type="submission" date="2018-02" db="EMBL/GenBank/DDBJ databases">
        <title>Draft genome sequences of Elsinoe sp., causing black scab on jojoba.</title>
        <authorList>
            <person name="Stodart B."/>
            <person name="Jeffress S."/>
            <person name="Ash G."/>
            <person name="Arun Chinnappa K."/>
        </authorList>
    </citation>
    <scope>NUCLEOTIDE SEQUENCE [LARGE SCALE GENOMIC DNA]</scope>
    <source>
        <strain evidence="4 5">Hillstone_2</strain>
    </source>
</reference>
<dbReference type="SUPFAM" id="SSF56801">
    <property type="entry name" value="Acetyl-CoA synthetase-like"/>
    <property type="match status" value="1"/>
</dbReference>
<gene>
    <name evidence="4" type="ORF">C1H76_8425</name>
</gene>
<keyword evidence="2" id="KW-0597">Phosphoprotein</keyword>
<dbReference type="InterPro" id="IPR020845">
    <property type="entry name" value="AMP-binding_CS"/>
</dbReference>
<dbReference type="EMBL" id="PTQR01000114">
    <property type="protein sequence ID" value="TKX19576.1"/>
    <property type="molecule type" value="Genomic_DNA"/>
</dbReference>
<dbReference type="Pfam" id="PF00501">
    <property type="entry name" value="AMP-binding"/>
    <property type="match status" value="1"/>
</dbReference>
<evidence type="ECO:0000256" key="1">
    <source>
        <dbReference type="ARBA" id="ARBA00022450"/>
    </source>
</evidence>
<proteinExistence type="predicted"/>
<accession>A0A4U7ASZ0</accession>
<evidence type="ECO:0000313" key="5">
    <source>
        <dbReference type="Proteomes" id="UP000308133"/>
    </source>
</evidence>
<dbReference type="Gene3D" id="3.40.50.12780">
    <property type="entry name" value="N-terminal domain of ligase-like"/>
    <property type="match status" value="1"/>
</dbReference>
<dbReference type="PROSITE" id="PS00455">
    <property type="entry name" value="AMP_BINDING"/>
    <property type="match status" value="1"/>
</dbReference>
<dbReference type="Proteomes" id="UP000308133">
    <property type="component" value="Unassembled WGS sequence"/>
</dbReference>
<dbReference type="InterPro" id="IPR000873">
    <property type="entry name" value="AMP-dep_synth/lig_dom"/>
</dbReference>
<comment type="caution">
    <text evidence="4">The sequence shown here is derived from an EMBL/GenBank/DDBJ whole genome shotgun (WGS) entry which is preliminary data.</text>
</comment>
<evidence type="ECO:0000256" key="2">
    <source>
        <dbReference type="ARBA" id="ARBA00022553"/>
    </source>
</evidence>
<dbReference type="AlphaFoldDB" id="A0A4U7ASZ0"/>
<evidence type="ECO:0000313" key="4">
    <source>
        <dbReference type="EMBL" id="TKX19576.1"/>
    </source>
</evidence>
<dbReference type="InterPro" id="IPR042099">
    <property type="entry name" value="ANL_N_sf"/>
</dbReference>
<organism evidence="4 5">
    <name type="scientific">Elsinoe australis</name>
    <dbReference type="NCBI Taxonomy" id="40998"/>
    <lineage>
        <taxon>Eukaryota</taxon>
        <taxon>Fungi</taxon>
        <taxon>Dikarya</taxon>
        <taxon>Ascomycota</taxon>
        <taxon>Pezizomycotina</taxon>
        <taxon>Dothideomycetes</taxon>
        <taxon>Dothideomycetidae</taxon>
        <taxon>Myriangiales</taxon>
        <taxon>Elsinoaceae</taxon>
        <taxon>Elsinoe</taxon>
    </lineage>
</organism>
<dbReference type="PANTHER" id="PTHR43439:SF2">
    <property type="entry name" value="ENZYME, PUTATIVE (JCVI)-RELATED"/>
    <property type="match status" value="1"/>
</dbReference>
<keyword evidence="1" id="KW-0596">Phosphopantetheine</keyword>
<feature type="domain" description="AMP-dependent synthetase/ligase" evidence="3">
    <location>
        <begin position="84"/>
        <end position="402"/>
    </location>
</feature>
<dbReference type="PANTHER" id="PTHR43439">
    <property type="entry name" value="PHENYLACETATE-COENZYME A LIGASE"/>
    <property type="match status" value="1"/>
</dbReference>